<dbReference type="InterPro" id="IPR044145">
    <property type="entry name" value="IF2_II"/>
</dbReference>
<dbReference type="InterPro" id="IPR023115">
    <property type="entry name" value="TIF_IF2_dom3"/>
</dbReference>
<dbReference type="EMBL" id="DS480415">
    <property type="protein sequence ID" value="EDO16860.1"/>
    <property type="molecule type" value="Genomic_DNA"/>
</dbReference>
<evidence type="ECO:0000256" key="3">
    <source>
        <dbReference type="ARBA" id="ARBA00022540"/>
    </source>
</evidence>
<dbReference type="GO" id="GO:0005525">
    <property type="term" value="F:GTP binding"/>
    <property type="evidence" value="ECO:0007669"/>
    <property type="project" value="UniProtKB-KW"/>
</dbReference>
<dbReference type="Pfam" id="PF04760">
    <property type="entry name" value="IF2_N"/>
    <property type="match status" value="1"/>
</dbReference>
<keyword evidence="4" id="KW-0547">Nucleotide-binding</keyword>
<evidence type="ECO:0000256" key="9">
    <source>
        <dbReference type="ARBA" id="ARBA00025162"/>
    </source>
</evidence>
<evidence type="ECO:0000313" key="12">
    <source>
        <dbReference type="EMBL" id="EDO16860.1"/>
    </source>
</evidence>
<dbReference type="PROSITE" id="PS51722">
    <property type="entry name" value="G_TR_2"/>
    <property type="match status" value="1"/>
</dbReference>
<evidence type="ECO:0000256" key="8">
    <source>
        <dbReference type="ARBA" id="ARBA00023134"/>
    </source>
</evidence>
<evidence type="ECO:0000256" key="1">
    <source>
        <dbReference type="ARBA" id="ARBA00004173"/>
    </source>
</evidence>
<dbReference type="FunFam" id="3.40.50.10050:FF:000001">
    <property type="entry name" value="Translation initiation factor IF-2"/>
    <property type="match status" value="1"/>
</dbReference>
<dbReference type="InParanoid" id="A7TLH4"/>
<sequence>MWKRSTPQIFSILRGRATKSCPLITISSPVWTRSISYSNVIQAPKGNRGKKTKKSSEKPKPVNFIIPNYLSVDKLSNLLNCRVTDLIKDLGKLGFKDVTNKYILTKEYIELILQEYNYELPNSNLELNSSNVYDSLKQAANPNNLEKRPPVVTIMGHIDHGKTTIIDHLRKSSVVDQEHGGITQHIGAFQVITPISKKKITFLDTPGHAAFLKMRERGANITDIIILVVSIEDSIMPQTIEAIKHIKNSGNELIVAITKIDKATTPRERERMLEKVTNDLIAQEIPVEKIGGDVQVIPISARTGENMDLLEESIIALSDLMDIRSENSKSTMVEGWVLESQVKKMMGNVGTVLVKKGTLRKGDILVCGNTYCKVKNMLTESHNQTNEALPSQAITVLGWKDLPIAGDEVIQVPNESIAKKSISRRLTLIKSENDMQTVLKLNEQNAQEKLEKEKNDIDEDEDEDDIDEHVVEETGPKKINFIIKADVSGSAEAIKDSLTGLGNNEVESYIVSTSVGNPNESDLKMAKITDSKILCFNLGSLPSDIVNNKEGIEIRQYNVIYKLIEDVTEILTNNLAPIYENKNTATVEIREIFNYSLKKKQLKVAGCKVINGKITRNSLVKVVRGDEQNQVYDGRLSTLKQGKDDTAEVSKGKECGITFQKNFDSYQPGDKIIAYEKVKVQRYL</sequence>
<dbReference type="CDD" id="cd01887">
    <property type="entry name" value="IF2_eIF5B"/>
    <property type="match status" value="1"/>
</dbReference>
<dbReference type="PANTHER" id="PTHR43381">
    <property type="entry name" value="TRANSLATION INITIATION FACTOR IF-2-RELATED"/>
    <property type="match status" value="1"/>
</dbReference>
<dbReference type="SUPFAM" id="SSF50447">
    <property type="entry name" value="Translation proteins"/>
    <property type="match status" value="2"/>
</dbReference>
<dbReference type="STRING" id="436907.A7TLH4"/>
<comment type="similarity">
    <text evidence="2">Belongs to the TRAFAC class translation factor GTPase superfamily. Classic translation factor GTPase family. IF-2 subfamily.</text>
</comment>
<feature type="domain" description="Tr-type G" evidence="11">
    <location>
        <begin position="147"/>
        <end position="326"/>
    </location>
</feature>
<comment type="subcellular location">
    <subcellularLocation>
        <location evidence="1">Mitochondrion</location>
    </subcellularLocation>
</comment>
<dbReference type="GO" id="GO:0032543">
    <property type="term" value="P:mitochondrial translation"/>
    <property type="evidence" value="ECO:0007669"/>
    <property type="project" value="EnsemblFungi"/>
</dbReference>
<dbReference type="FunFam" id="2.40.30.10:FF:000008">
    <property type="entry name" value="Translation initiation factor IF-2"/>
    <property type="match status" value="1"/>
</dbReference>
<dbReference type="Proteomes" id="UP000000267">
    <property type="component" value="Unassembled WGS sequence"/>
</dbReference>
<keyword evidence="5" id="KW-0648">Protein biosynthesis</keyword>
<dbReference type="Gene3D" id="2.40.30.10">
    <property type="entry name" value="Translation factors"/>
    <property type="match status" value="2"/>
</dbReference>
<evidence type="ECO:0000256" key="4">
    <source>
        <dbReference type="ARBA" id="ARBA00022741"/>
    </source>
</evidence>
<evidence type="ECO:0000256" key="2">
    <source>
        <dbReference type="ARBA" id="ARBA00007733"/>
    </source>
</evidence>
<dbReference type="PhylomeDB" id="A7TLH4"/>
<dbReference type="FunFam" id="3.40.50.300:FF:000019">
    <property type="entry name" value="Translation initiation factor IF-2"/>
    <property type="match status" value="1"/>
</dbReference>
<dbReference type="InterPro" id="IPR006847">
    <property type="entry name" value="IF2_N"/>
</dbReference>
<keyword evidence="6" id="KW-0809">Transit peptide</keyword>
<dbReference type="OrthoDB" id="361630at2759"/>
<dbReference type="InterPro" id="IPR015760">
    <property type="entry name" value="TIF_IF2"/>
</dbReference>
<evidence type="ECO:0000256" key="7">
    <source>
        <dbReference type="ARBA" id="ARBA00023128"/>
    </source>
</evidence>
<dbReference type="HOGENOM" id="CLU_006301_10_2_1"/>
<dbReference type="SUPFAM" id="SSF52540">
    <property type="entry name" value="P-loop containing nucleoside triphosphate hydrolases"/>
    <property type="match status" value="1"/>
</dbReference>
<dbReference type="Pfam" id="PF22042">
    <property type="entry name" value="EF-G_D2"/>
    <property type="match status" value="1"/>
</dbReference>
<dbReference type="RefSeq" id="XP_001644718.1">
    <property type="nucleotide sequence ID" value="XM_001644668.1"/>
</dbReference>
<evidence type="ECO:0000256" key="6">
    <source>
        <dbReference type="ARBA" id="ARBA00022946"/>
    </source>
</evidence>
<dbReference type="GO" id="GO:0000049">
    <property type="term" value="F:tRNA binding"/>
    <property type="evidence" value="ECO:0007669"/>
    <property type="project" value="EnsemblFungi"/>
</dbReference>
<dbReference type="Gene3D" id="3.40.50.10050">
    <property type="entry name" value="Translation initiation factor IF- 2, domain 3"/>
    <property type="match status" value="1"/>
</dbReference>
<dbReference type="InterPro" id="IPR005225">
    <property type="entry name" value="Small_GTP-bd"/>
</dbReference>
<dbReference type="InterPro" id="IPR000795">
    <property type="entry name" value="T_Tr_GTP-bd_dom"/>
</dbReference>
<dbReference type="OMA" id="RKNPWMN"/>
<keyword evidence="8" id="KW-0342">GTP-binding</keyword>
<gene>
    <name evidence="12" type="ORF">Kpol_1024p13</name>
</gene>
<dbReference type="Pfam" id="PF11987">
    <property type="entry name" value="IF-2"/>
    <property type="match status" value="1"/>
</dbReference>
<dbReference type="Gene3D" id="3.40.50.300">
    <property type="entry name" value="P-loop containing nucleotide triphosphate hydrolases"/>
    <property type="match status" value="1"/>
</dbReference>
<accession>A7TLH4</accession>
<dbReference type="InterPro" id="IPR027417">
    <property type="entry name" value="P-loop_NTPase"/>
</dbReference>
<keyword evidence="13" id="KW-1185">Reference proteome</keyword>
<name>A7TLH4_VANPO</name>
<proteinExistence type="inferred from homology"/>
<evidence type="ECO:0000256" key="10">
    <source>
        <dbReference type="ARBA" id="ARBA00044200"/>
    </source>
</evidence>
<dbReference type="GO" id="GO:0005739">
    <property type="term" value="C:mitochondrion"/>
    <property type="evidence" value="ECO:0007669"/>
    <property type="project" value="UniProtKB-SubCell"/>
</dbReference>
<evidence type="ECO:0000313" key="13">
    <source>
        <dbReference type="Proteomes" id="UP000000267"/>
    </source>
</evidence>
<dbReference type="FunCoup" id="A7TLH4">
    <property type="interactions" value="511"/>
</dbReference>
<protein>
    <recommendedName>
        <fullName evidence="10">Translation initiation factor IF-2, mitochondrial</fullName>
    </recommendedName>
</protein>
<evidence type="ECO:0000259" key="11">
    <source>
        <dbReference type="PROSITE" id="PS51722"/>
    </source>
</evidence>
<dbReference type="InterPro" id="IPR000178">
    <property type="entry name" value="TF_IF2_bacterial-like"/>
</dbReference>
<dbReference type="eggNOG" id="KOG1145">
    <property type="taxonomic scope" value="Eukaryota"/>
</dbReference>
<dbReference type="NCBIfam" id="TIGR00487">
    <property type="entry name" value="IF-2"/>
    <property type="match status" value="1"/>
</dbReference>
<keyword evidence="3" id="KW-0396">Initiation factor</keyword>
<dbReference type="CDD" id="cd03692">
    <property type="entry name" value="mtIF2_IVc"/>
    <property type="match status" value="1"/>
</dbReference>
<dbReference type="PANTHER" id="PTHR43381:SF20">
    <property type="entry name" value="TRANSLATION INITIATION FACTOR IF-2, MITOCHONDRIAL"/>
    <property type="match status" value="1"/>
</dbReference>
<dbReference type="CDD" id="cd03702">
    <property type="entry name" value="IF2_mtIF2_II"/>
    <property type="match status" value="1"/>
</dbReference>
<keyword evidence="7" id="KW-0496">Mitochondrion</keyword>
<dbReference type="InterPro" id="IPR036925">
    <property type="entry name" value="TIF_IF2_dom3_sf"/>
</dbReference>
<evidence type="ECO:0000256" key="5">
    <source>
        <dbReference type="ARBA" id="ARBA00022917"/>
    </source>
</evidence>
<dbReference type="InterPro" id="IPR053905">
    <property type="entry name" value="EF-G-like_DII"/>
</dbReference>
<dbReference type="KEGG" id="vpo:Kpol_1024p13"/>
<dbReference type="NCBIfam" id="TIGR00231">
    <property type="entry name" value="small_GTP"/>
    <property type="match status" value="1"/>
</dbReference>
<dbReference type="Pfam" id="PF00009">
    <property type="entry name" value="GTP_EFTU"/>
    <property type="match status" value="1"/>
</dbReference>
<comment type="function">
    <text evidence="9">One of the essential components for the initiation of protein synthesis. Protects formylmethionyl-tRNA from spontaneous hydrolysis and promotes its binding to the 30S ribosomal subunits. Also involved in the hydrolysis of GTP during the formation of the 70S ribosomal complex.</text>
</comment>
<dbReference type="GO" id="GO:0003924">
    <property type="term" value="F:GTPase activity"/>
    <property type="evidence" value="ECO:0007669"/>
    <property type="project" value="EnsemblFungi"/>
</dbReference>
<dbReference type="FunFam" id="2.40.30.10:FF:000126">
    <property type="entry name" value="Mitochondrial translation initiation factor"/>
    <property type="match status" value="1"/>
</dbReference>
<dbReference type="AlphaFoldDB" id="A7TLH4"/>
<dbReference type="GeneID" id="5545043"/>
<reference evidence="12 13" key="1">
    <citation type="journal article" date="2007" name="Proc. Natl. Acad. Sci. U.S.A.">
        <title>Independent sorting-out of thousands of duplicated gene pairs in two yeast species descended from a whole-genome duplication.</title>
        <authorList>
            <person name="Scannell D.R."/>
            <person name="Frank A.C."/>
            <person name="Conant G.C."/>
            <person name="Byrne K.P."/>
            <person name="Woolfit M."/>
            <person name="Wolfe K.H."/>
        </authorList>
    </citation>
    <scope>NUCLEOTIDE SEQUENCE [LARGE SCALE GENOMIC DNA]</scope>
    <source>
        <strain evidence="13">ATCC 22028 / DSM 70294 / BCRC 21397 / CBS 2163 / NBRC 10782 / NRRL Y-8283 / UCD 57-17</strain>
    </source>
</reference>
<dbReference type="SUPFAM" id="SSF52156">
    <property type="entry name" value="Initiation factor IF2/eIF5b, domain 3"/>
    <property type="match status" value="1"/>
</dbReference>
<dbReference type="InterPro" id="IPR009000">
    <property type="entry name" value="Transl_B-barrel_sf"/>
</dbReference>
<dbReference type="GO" id="GO:0003743">
    <property type="term" value="F:translation initiation factor activity"/>
    <property type="evidence" value="ECO:0007669"/>
    <property type="project" value="UniProtKB-KW"/>
</dbReference>
<organism evidence="13">
    <name type="scientific">Vanderwaltozyma polyspora (strain ATCC 22028 / DSM 70294 / BCRC 21397 / CBS 2163 / NBRC 10782 / NRRL Y-8283 / UCD 57-17)</name>
    <name type="common">Kluyveromyces polysporus</name>
    <dbReference type="NCBI Taxonomy" id="436907"/>
    <lineage>
        <taxon>Eukaryota</taxon>
        <taxon>Fungi</taxon>
        <taxon>Dikarya</taxon>
        <taxon>Ascomycota</taxon>
        <taxon>Saccharomycotina</taxon>
        <taxon>Saccharomycetes</taxon>
        <taxon>Saccharomycetales</taxon>
        <taxon>Saccharomycetaceae</taxon>
        <taxon>Vanderwaltozyma</taxon>
    </lineage>
</organism>